<dbReference type="GO" id="GO:0051764">
    <property type="term" value="P:actin crosslink formation"/>
    <property type="evidence" value="ECO:0007669"/>
    <property type="project" value="TreeGrafter"/>
</dbReference>
<evidence type="ECO:0000256" key="4">
    <source>
        <dbReference type="SAM" id="MobiDB-lite"/>
    </source>
</evidence>
<dbReference type="Gene3D" id="3.30.920.20">
    <property type="entry name" value="Gas2-like domain"/>
    <property type="match status" value="1"/>
</dbReference>
<reference evidence="10" key="1">
    <citation type="submission" date="2016-04" db="UniProtKB">
        <authorList>
            <consortium name="WormBaseParasite"/>
        </authorList>
    </citation>
    <scope>IDENTIFICATION</scope>
</reference>
<dbReference type="GO" id="GO:0008017">
    <property type="term" value="F:microtubule binding"/>
    <property type="evidence" value="ECO:0007669"/>
    <property type="project" value="InterPro"/>
</dbReference>
<evidence type="ECO:0000256" key="1">
    <source>
        <dbReference type="ARBA" id="ARBA00004245"/>
    </source>
</evidence>
<evidence type="ECO:0000256" key="2">
    <source>
        <dbReference type="ARBA" id="ARBA00022490"/>
    </source>
</evidence>
<dbReference type="EMBL" id="UYSG01000041">
    <property type="protein sequence ID" value="VDL14840.1"/>
    <property type="molecule type" value="Genomic_DNA"/>
</dbReference>
<feature type="domain" description="GAR" evidence="5">
    <location>
        <begin position="570"/>
        <end position="640"/>
    </location>
</feature>
<keyword evidence="9" id="KW-1185">Reference proteome</keyword>
<dbReference type="GO" id="GO:0005884">
    <property type="term" value="C:actin filament"/>
    <property type="evidence" value="ECO:0007669"/>
    <property type="project" value="TreeGrafter"/>
</dbReference>
<keyword evidence="3" id="KW-0206">Cytoskeleton</keyword>
<evidence type="ECO:0000313" key="10">
    <source>
        <dbReference type="WBParaSite" id="HDID_0000033801-mRNA-1"/>
    </source>
</evidence>
<dbReference type="PANTHER" id="PTHR46756">
    <property type="entry name" value="TRANSGELIN"/>
    <property type="match status" value="1"/>
</dbReference>
<dbReference type="SUPFAM" id="SSF47576">
    <property type="entry name" value="Calponin-homology domain, CH-domain"/>
    <property type="match status" value="1"/>
</dbReference>
<dbReference type="PANTHER" id="PTHR46756:SF18">
    <property type="entry name" value="GAS2-LIKE PROTEIN PICKLED EGGS"/>
    <property type="match status" value="1"/>
</dbReference>
<evidence type="ECO:0000313" key="6">
    <source>
        <dbReference type="EMBL" id="VDL14840.1"/>
    </source>
</evidence>
<organism evidence="10">
    <name type="scientific">Hymenolepis diminuta</name>
    <name type="common">Rat tapeworm</name>
    <dbReference type="NCBI Taxonomy" id="6216"/>
    <lineage>
        <taxon>Eukaryota</taxon>
        <taxon>Metazoa</taxon>
        <taxon>Spiralia</taxon>
        <taxon>Lophotrochozoa</taxon>
        <taxon>Platyhelminthes</taxon>
        <taxon>Cestoda</taxon>
        <taxon>Eucestoda</taxon>
        <taxon>Cyclophyllidea</taxon>
        <taxon>Hymenolepididae</taxon>
        <taxon>Hymenolepis</taxon>
    </lineage>
</organism>
<dbReference type="PROSITE" id="PS51460">
    <property type="entry name" value="GAR"/>
    <property type="match status" value="1"/>
</dbReference>
<evidence type="ECO:0000259" key="5">
    <source>
        <dbReference type="PROSITE" id="PS51460"/>
    </source>
</evidence>
<feature type="region of interest" description="Disordered" evidence="4">
    <location>
        <begin position="425"/>
        <end position="517"/>
    </location>
</feature>
<comment type="subcellular location">
    <subcellularLocation>
        <location evidence="1">Cytoplasm</location>
        <location evidence="1">Cytoskeleton</location>
    </subcellularLocation>
</comment>
<evidence type="ECO:0000313" key="7">
    <source>
        <dbReference type="EMBL" id="VUZ50281.1"/>
    </source>
</evidence>
<dbReference type="GO" id="GO:0051015">
    <property type="term" value="F:actin filament binding"/>
    <property type="evidence" value="ECO:0007669"/>
    <property type="project" value="TreeGrafter"/>
</dbReference>
<feature type="compositionally biased region" description="Polar residues" evidence="4">
    <location>
        <begin position="499"/>
        <end position="513"/>
    </location>
</feature>
<dbReference type="SMART" id="SM00243">
    <property type="entry name" value="GAS2"/>
    <property type="match status" value="1"/>
</dbReference>
<reference evidence="6 8" key="2">
    <citation type="submission" date="2018-11" db="EMBL/GenBank/DDBJ databases">
        <authorList>
            <consortium name="Pathogen Informatics"/>
        </authorList>
    </citation>
    <scope>NUCLEOTIDE SEQUENCE [LARGE SCALE GENOMIC DNA]</scope>
</reference>
<dbReference type="STRING" id="6216.A0A158QBR0"/>
<evidence type="ECO:0000313" key="8">
    <source>
        <dbReference type="Proteomes" id="UP000274504"/>
    </source>
</evidence>
<dbReference type="AlphaFoldDB" id="A0A158QBR0"/>
<dbReference type="OrthoDB" id="2250192at2759"/>
<dbReference type="Pfam" id="PF02187">
    <property type="entry name" value="GAS2"/>
    <property type="match status" value="1"/>
</dbReference>
<name>A0A158QBR0_HYMDI</name>
<protein>
    <submittedName>
        <fullName evidence="10">GAR domain-containing protein</fullName>
    </submittedName>
</protein>
<feature type="region of interest" description="Disordered" evidence="4">
    <location>
        <begin position="533"/>
        <end position="563"/>
    </location>
</feature>
<sequence length="691" mass="75218">MSTTYHHPNILRGSNIYCSVGDLRGVTSPFVQVLDESMCVIREDICDWLQRYVFSDADVLPLDDPSDLLERLKSGVWLARLAYKLHFKVLAENLPQCPRGVKVTSKEHKLYASLRGTGPSSALGQLTSKNLPEFSIPLTRAARSRLSECDVATGGFASSTTIQNSSPGNSTVPSESGVVLRNQWTARGNISEFLKWCHDLGISETVLFETNGLVYRTEEKNVLLTLMDLARLASRFGLCELPELVRMEKEIEALEAAVAASNANGGTQTPTTTGTMTSCSPKVDISVYAARLADRKASGSSPERSPSSISSDLEVASCTSSICSGVNSDPVARYCSNASFTTTEVLLIDLEDEEKSSEVGTKIDSSTLVITTDSAGDASCQTNTNNAGNVSSCTNTENNHNDNTSISVGTDSNLNVTDDSVMASLPPRKHQQVSTPKVKPRATVSKLPVHHSRVAGNGSGINRTKKVEVAKRSTSVADLRELSKTRVKRRNIRQDKGNLVSNNDPSSNHQNMSAPIKDKIDTKEHALLSSLDKVRSPLTDHDQITPIPKPLSTSSTSSKHSSSGFVSHASSCSDLAAEVRKQTAQCTCCSRNRLIRLDEGRYQMGNRIYYLRRFRSHVMVRVGGGWLTLAQFLDRYDPCRQKEGEFHTLSSSHSNLAGNIIEPGTAVRISASKILKEWPSTDLAVKENCSR</sequence>
<accession>A0A158QBR0</accession>
<evidence type="ECO:0000256" key="3">
    <source>
        <dbReference type="ARBA" id="ARBA00023212"/>
    </source>
</evidence>
<feature type="compositionally biased region" description="Basic and acidic residues" evidence="4">
    <location>
        <begin position="533"/>
        <end position="543"/>
    </location>
</feature>
<dbReference type="WBParaSite" id="HDID_0000033801-mRNA-1">
    <property type="protein sequence ID" value="HDID_0000033801-mRNA-1"/>
    <property type="gene ID" value="HDID_0000033801"/>
</dbReference>
<reference evidence="7 9" key="3">
    <citation type="submission" date="2019-07" db="EMBL/GenBank/DDBJ databases">
        <authorList>
            <person name="Jastrzebski P J."/>
            <person name="Paukszto L."/>
            <person name="Jastrzebski P J."/>
        </authorList>
    </citation>
    <scope>NUCLEOTIDE SEQUENCE [LARGE SCALE GENOMIC DNA]</scope>
    <source>
        <strain evidence="7 9">WMS-il1</strain>
    </source>
</reference>
<dbReference type="EMBL" id="CABIJS010000355">
    <property type="protein sequence ID" value="VUZ50281.1"/>
    <property type="molecule type" value="Genomic_DNA"/>
</dbReference>
<dbReference type="GO" id="GO:0008093">
    <property type="term" value="F:cytoskeletal anchor activity"/>
    <property type="evidence" value="ECO:0007669"/>
    <property type="project" value="TreeGrafter"/>
</dbReference>
<feature type="compositionally biased region" description="Low complexity" evidence="4">
    <location>
        <begin position="552"/>
        <end position="563"/>
    </location>
</feature>
<dbReference type="InterPro" id="IPR036872">
    <property type="entry name" value="CH_dom_sf"/>
</dbReference>
<dbReference type="Gene3D" id="1.10.418.10">
    <property type="entry name" value="Calponin-like domain"/>
    <property type="match status" value="1"/>
</dbReference>
<dbReference type="Proteomes" id="UP000274504">
    <property type="component" value="Unassembled WGS sequence"/>
</dbReference>
<dbReference type="SUPFAM" id="SSF143575">
    <property type="entry name" value="GAS2 domain-like"/>
    <property type="match status" value="1"/>
</dbReference>
<dbReference type="InterPro" id="IPR003108">
    <property type="entry name" value="GAR_dom"/>
</dbReference>
<evidence type="ECO:0000313" key="9">
    <source>
        <dbReference type="Proteomes" id="UP000321570"/>
    </source>
</evidence>
<dbReference type="Proteomes" id="UP000321570">
    <property type="component" value="Unassembled WGS sequence"/>
</dbReference>
<gene>
    <name evidence="6" type="ORF">HDID_LOCUS339</name>
    <name evidence="7" type="ORF">WMSIL1_LOCUS9148</name>
</gene>
<keyword evidence="2" id="KW-0963">Cytoplasm</keyword>
<dbReference type="InterPro" id="IPR036534">
    <property type="entry name" value="GAR_dom_sf"/>
</dbReference>
<proteinExistence type="predicted"/>